<dbReference type="Pfam" id="PF06309">
    <property type="entry name" value="Torsin"/>
    <property type="match status" value="1"/>
</dbReference>
<name>A0A8T2MU39_9TELE</name>
<organism evidence="4 5">
    <name type="scientific">Albula glossodonta</name>
    <name type="common">roundjaw bonefish</name>
    <dbReference type="NCBI Taxonomy" id="121402"/>
    <lineage>
        <taxon>Eukaryota</taxon>
        <taxon>Metazoa</taxon>
        <taxon>Chordata</taxon>
        <taxon>Craniata</taxon>
        <taxon>Vertebrata</taxon>
        <taxon>Euteleostomi</taxon>
        <taxon>Actinopterygii</taxon>
        <taxon>Neopterygii</taxon>
        <taxon>Teleostei</taxon>
        <taxon>Albuliformes</taxon>
        <taxon>Albulidae</taxon>
        <taxon>Albula</taxon>
    </lineage>
</organism>
<protein>
    <recommendedName>
        <fullName evidence="3">Torsin-1A C-terminal domain-containing protein</fullName>
    </recommendedName>
</protein>
<dbReference type="GO" id="GO:0016887">
    <property type="term" value="F:ATP hydrolysis activity"/>
    <property type="evidence" value="ECO:0007669"/>
    <property type="project" value="InterPro"/>
</dbReference>
<gene>
    <name evidence="4" type="ORF">JZ751_022324</name>
</gene>
<dbReference type="GO" id="GO:0005524">
    <property type="term" value="F:ATP binding"/>
    <property type="evidence" value="ECO:0007669"/>
    <property type="project" value="InterPro"/>
</dbReference>
<evidence type="ECO:0000256" key="2">
    <source>
        <dbReference type="SAM" id="Phobius"/>
    </source>
</evidence>
<dbReference type="SUPFAM" id="SSF52540">
    <property type="entry name" value="P-loop containing nucleoside triphosphate hydrolases"/>
    <property type="match status" value="1"/>
</dbReference>
<keyword evidence="2" id="KW-0812">Transmembrane</keyword>
<sequence length="297" mass="33976">MKPFTYTTIYLILLISPIGGIDFWKTILNFFRKRCDDRTSFNYKGLDAELKNKVFGQHLASAVVLRAVSVFMHDKNPPKPLVLSFHGGSGTGKNHIAKIIAQNLFSKGEHSKQVHWFIGDYHFNTDTNIEACKLIDSIRPSLDHYDNIDGVSYRHAIFLFIGNAGASAINQVILNFWKEGEIREEIQLSSQDLENEISKEVFNNKKSGLWHSSLINKNVVDFFVPFLPLEFRHVRLCALEEMRALALPPKQKIAEQAAREMPYFPREERVFSVKGCKGLRARVNIIFTESDRSSDEL</sequence>
<dbReference type="GO" id="GO:0005635">
    <property type="term" value="C:nuclear envelope"/>
    <property type="evidence" value="ECO:0007669"/>
    <property type="project" value="TreeGrafter"/>
</dbReference>
<dbReference type="GO" id="GO:0005788">
    <property type="term" value="C:endoplasmic reticulum lumen"/>
    <property type="evidence" value="ECO:0007669"/>
    <property type="project" value="TreeGrafter"/>
</dbReference>
<comment type="caution">
    <text evidence="4">The sequence shown here is derived from an EMBL/GenBank/DDBJ whole genome shotgun (WGS) entry which is preliminary data.</text>
</comment>
<feature type="domain" description="Torsin-1A C-terminal" evidence="3">
    <location>
        <begin position="229"/>
        <end position="283"/>
    </location>
</feature>
<reference evidence="4" key="1">
    <citation type="thesis" date="2021" institute="BYU ScholarsArchive" country="Provo, UT, USA">
        <title>Applications of and Algorithms for Genome Assembly and Genomic Analyses with an Emphasis on Marine Teleosts.</title>
        <authorList>
            <person name="Pickett B.D."/>
        </authorList>
    </citation>
    <scope>NUCLEOTIDE SEQUENCE</scope>
    <source>
        <strain evidence="4">HI-2016</strain>
    </source>
</reference>
<dbReference type="Gene3D" id="3.40.50.300">
    <property type="entry name" value="P-loop containing nucleotide triphosphate hydrolases"/>
    <property type="match status" value="1"/>
</dbReference>
<dbReference type="InterPro" id="IPR010448">
    <property type="entry name" value="Torsin"/>
</dbReference>
<evidence type="ECO:0000256" key="1">
    <source>
        <dbReference type="ARBA" id="ARBA00006235"/>
    </source>
</evidence>
<proteinExistence type="inferred from homology"/>
<feature type="transmembrane region" description="Helical" evidence="2">
    <location>
        <begin position="6"/>
        <end position="24"/>
    </location>
</feature>
<dbReference type="InterPro" id="IPR049337">
    <property type="entry name" value="TOR1A_C"/>
</dbReference>
<evidence type="ECO:0000259" key="3">
    <source>
        <dbReference type="Pfam" id="PF21376"/>
    </source>
</evidence>
<dbReference type="GO" id="GO:0034504">
    <property type="term" value="P:protein localization to nucleus"/>
    <property type="evidence" value="ECO:0007669"/>
    <property type="project" value="TreeGrafter"/>
</dbReference>
<keyword evidence="2" id="KW-1133">Transmembrane helix</keyword>
<dbReference type="PANTHER" id="PTHR10760">
    <property type="entry name" value="TORSIN"/>
    <property type="match status" value="1"/>
</dbReference>
<keyword evidence="2" id="KW-0472">Membrane</keyword>
<dbReference type="Proteomes" id="UP000824540">
    <property type="component" value="Unassembled WGS sequence"/>
</dbReference>
<dbReference type="AlphaFoldDB" id="A0A8T2MU39"/>
<dbReference type="PANTHER" id="PTHR10760:SF14">
    <property type="entry name" value="TORSIN-1B"/>
    <property type="match status" value="1"/>
</dbReference>
<accession>A0A8T2MU39</accession>
<comment type="similarity">
    <text evidence="1">Belongs to the ClpA/ClpB family. Torsin subfamily.</text>
</comment>
<dbReference type="EMBL" id="JAFBMS010000479">
    <property type="protein sequence ID" value="KAG9330730.1"/>
    <property type="molecule type" value="Genomic_DNA"/>
</dbReference>
<dbReference type="GO" id="GO:0019894">
    <property type="term" value="F:kinesin binding"/>
    <property type="evidence" value="ECO:0007669"/>
    <property type="project" value="TreeGrafter"/>
</dbReference>
<dbReference type="OrthoDB" id="19623at2759"/>
<evidence type="ECO:0000313" key="5">
    <source>
        <dbReference type="Proteomes" id="UP000824540"/>
    </source>
</evidence>
<dbReference type="InterPro" id="IPR027417">
    <property type="entry name" value="P-loop_NTPase"/>
</dbReference>
<evidence type="ECO:0000313" key="4">
    <source>
        <dbReference type="EMBL" id="KAG9330730.1"/>
    </source>
</evidence>
<dbReference type="Pfam" id="PF21376">
    <property type="entry name" value="TOR1A_C"/>
    <property type="match status" value="1"/>
</dbReference>
<keyword evidence="5" id="KW-1185">Reference proteome</keyword>
<dbReference type="GO" id="GO:0071763">
    <property type="term" value="P:nuclear membrane organization"/>
    <property type="evidence" value="ECO:0007669"/>
    <property type="project" value="TreeGrafter"/>
</dbReference>